<keyword evidence="1" id="KW-0472">Membrane</keyword>
<dbReference type="Gramene" id="KCW64283">
    <property type="protein sequence ID" value="KCW64283"/>
    <property type="gene ID" value="EUGRSUZ_G01921"/>
</dbReference>
<evidence type="ECO:0000313" key="2">
    <source>
        <dbReference type="EMBL" id="KCW64283.1"/>
    </source>
</evidence>
<dbReference type="EMBL" id="KK198759">
    <property type="protein sequence ID" value="KCW64283.1"/>
    <property type="molecule type" value="Genomic_DNA"/>
</dbReference>
<dbReference type="AlphaFoldDB" id="A0A059BDT2"/>
<evidence type="ECO:0000256" key="1">
    <source>
        <dbReference type="SAM" id="Phobius"/>
    </source>
</evidence>
<sequence>MHPSMYEASLFYLVNGLTLMLTFLNMTMSTSQSSLIIAFLTTNVTPPQALSSIPVKSYIHKKNKTRPVN</sequence>
<keyword evidence="1" id="KW-0812">Transmembrane</keyword>
<name>A0A059BDT2_EUCGR</name>
<accession>A0A059BDT2</accession>
<protein>
    <submittedName>
        <fullName evidence="2">Uncharacterized protein</fullName>
    </submittedName>
</protein>
<proteinExistence type="predicted"/>
<gene>
    <name evidence="2" type="ORF">EUGRSUZ_G01921</name>
</gene>
<dbReference type="InParanoid" id="A0A059BDT2"/>
<organism evidence="2">
    <name type="scientific">Eucalyptus grandis</name>
    <name type="common">Flooded gum</name>
    <dbReference type="NCBI Taxonomy" id="71139"/>
    <lineage>
        <taxon>Eukaryota</taxon>
        <taxon>Viridiplantae</taxon>
        <taxon>Streptophyta</taxon>
        <taxon>Embryophyta</taxon>
        <taxon>Tracheophyta</taxon>
        <taxon>Spermatophyta</taxon>
        <taxon>Magnoliopsida</taxon>
        <taxon>eudicotyledons</taxon>
        <taxon>Gunneridae</taxon>
        <taxon>Pentapetalae</taxon>
        <taxon>rosids</taxon>
        <taxon>malvids</taxon>
        <taxon>Myrtales</taxon>
        <taxon>Myrtaceae</taxon>
        <taxon>Myrtoideae</taxon>
        <taxon>Eucalypteae</taxon>
        <taxon>Eucalyptus</taxon>
    </lineage>
</organism>
<feature type="transmembrane region" description="Helical" evidence="1">
    <location>
        <begin position="6"/>
        <end position="24"/>
    </location>
</feature>
<reference evidence="2" key="1">
    <citation type="submission" date="2013-07" db="EMBL/GenBank/DDBJ databases">
        <title>The genome of Eucalyptus grandis.</title>
        <authorList>
            <person name="Schmutz J."/>
            <person name="Hayes R."/>
            <person name="Myburg A."/>
            <person name="Tuskan G."/>
            <person name="Grattapaglia D."/>
            <person name="Rokhsar D.S."/>
        </authorList>
    </citation>
    <scope>NUCLEOTIDE SEQUENCE</scope>
    <source>
        <tissue evidence="2">Leaf extractions</tissue>
    </source>
</reference>
<keyword evidence="1" id="KW-1133">Transmembrane helix</keyword>